<dbReference type="PANTHER" id="PTHR44329:SF288">
    <property type="entry name" value="MITOGEN-ACTIVATED PROTEIN KINASE KINASE KINASE 20"/>
    <property type="match status" value="1"/>
</dbReference>
<dbReference type="Gene3D" id="1.10.510.10">
    <property type="entry name" value="Transferase(Phosphotransferase) domain 1"/>
    <property type="match status" value="1"/>
</dbReference>
<evidence type="ECO:0000256" key="4">
    <source>
        <dbReference type="ARBA" id="ARBA00022840"/>
    </source>
</evidence>
<dbReference type="AlphaFoldDB" id="A0A8H3M4D3"/>
<gene>
    <name evidence="6" type="ORF">RCL2_002299000</name>
</gene>
<dbReference type="InterPro" id="IPR051681">
    <property type="entry name" value="Ser/Thr_Kinases-Pseudokinases"/>
</dbReference>
<dbReference type="InterPro" id="IPR000719">
    <property type="entry name" value="Prot_kinase_dom"/>
</dbReference>
<evidence type="ECO:0000259" key="5">
    <source>
        <dbReference type="PROSITE" id="PS50011"/>
    </source>
</evidence>
<dbReference type="SUPFAM" id="SSF56112">
    <property type="entry name" value="Protein kinase-like (PK-like)"/>
    <property type="match status" value="1"/>
</dbReference>
<dbReference type="GO" id="GO:0005524">
    <property type="term" value="F:ATP binding"/>
    <property type="evidence" value="ECO:0007669"/>
    <property type="project" value="UniProtKB-KW"/>
</dbReference>
<dbReference type="EMBL" id="BLAL01000250">
    <property type="protein sequence ID" value="GES96358.1"/>
    <property type="molecule type" value="Genomic_DNA"/>
</dbReference>
<dbReference type="GO" id="GO:0004674">
    <property type="term" value="F:protein serine/threonine kinase activity"/>
    <property type="evidence" value="ECO:0007669"/>
    <property type="project" value="TreeGrafter"/>
</dbReference>
<dbReference type="Pfam" id="PF07714">
    <property type="entry name" value="PK_Tyr_Ser-Thr"/>
    <property type="match status" value="1"/>
</dbReference>
<keyword evidence="1" id="KW-0808">Transferase</keyword>
<keyword evidence="4" id="KW-0067">ATP-binding</keyword>
<evidence type="ECO:0000313" key="6">
    <source>
        <dbReference type="EMBL" id="GES96358.1"/>
    </source>
</evidence>
<comment type="caution">
    <text evidence="6">The sequence shown here is derived from an EMBL/GenBank/DDBJ whole genome shotgun (WGS) entry which is preliminary data.</text>
</comment>
<organism evidence="6 7">
    <name type="scientific">Rhizophagus clarus</name>
    <dbReference type="NCBI Taxonomy" id="94130"/>
    <lineage>
        <taxon>Eukaryota</taxon>
        <taxon>Fungi</taxon>
        <taxon>Fungi incertae sedis</taxon>
        <taxon>Mucoromycota</taxon>
        <taxon>Glomeromycotina</taxon>
        <taxon>Glomeromycetes</taxon>
        <taxon>Glomerales</taxon>
        <taxon>Glomeraceae</taxon>
        <taxon>Rhizophagus</taxon>
    </lineage>
</organism>
<evidence type="ECO:0000256" key="1">
    <source>
        <dbReference type="ARBA" id="ARBA00022679"/>
    </source>
</evidence>
<accession>A0A8H3M4D3</accession>
<proteinExistence type="predicted"/>
<dbReference type="InterPro" id="IPR011009">
    <property type="entry name" value="Kinase-like_dom_sf"/>
</dbReference>
<reference evidence="6" key="1">
    <citation type="submission" date="2019-10" db="EMBL/GenBank/DDBJ databases">
        <title>Conservation and host-specific expression of non-tandemly repeated heterogenous ribosome RNA gene in arbuscular mycorrhizal fungi.</title>
        <authorList>
            <person name="Maeda T."/>
            <person name="Kobayashi Y."/>
            <person name="Nakagawa T."/>
            <person name="Ezawa T."/>
            <person name="Yamaguchi K."/>
            <person name="Bino T."/>
            <person name="Nishimoto Y."/>
            <person name="Shigenobu S."/>
            <person name="Kawaguchi M."/>
        </authorList>
    </citation>
    <scope>NUCLEOTIDE SEQUENCE</scope>
    <source>
        <strain evidence="6">HR1</strain>
    </source>
</reference>
<sequence length="525" mass="61441">MEQLVNYRHKIDFLISESMPLIQPVQTSKRKSNTYKKCNECNRKRKTLDESHQICHVCYKIKKLFKSSGNKVIDDFIRHTQVNYVRKEDGKLEIVPYDQFKNIEFIAEGGFSKIYKATWVDGPIRNWDMIKSDNWKITRSNNYTVVLKRLNDSKNITSKELNELKVFYQIYSNTEALYTRYNISNYFGITQDPITNDFIIIMPYYNSGDLIHYISNDFYNISWYTKLDKLDDIALGLSDIHELGIIHRDFHSGNIFFSNYRAYIGDLGISKSATECADNINENYGIIPYMAPEIFQGQKYTTASDIYSFGMIMWEFMTGRRPFWDRNHDIELIIKICDGLRPQIVTNAPEGYVELMKECWHSDPHKRPIADDLESKVWKIKKNERKNSKNNNPTKIIKSLDIGPVSKNNPGAIYKSRPLSHMIQSAISSRSSRSRSTTNLEIDPFYYYQKNNIGSIGKRKLDDDSVEVEDSNNNDLSIKRRKLFKNETSDYLTKEIELDINTNLIQSQNNEYITKEFDIDINNLT</sequence>
<dbReference type="PRINTS" id="PR00109">
    <property type="entry name" value="TYRKINASE"/>
</dbReference>
<dbReference type="PROSITE" id="PS50011">
    <property type="entry name" value="PROTEIN_KINASE_DOM"/>
    <property type="match status" value="1"/>
</dbReference>
<keyword evidence="2" id="KW-0547">Nucleotide-binding</keyword>
<evidence type="ECO:0000256" key="2">
    <source>
        <dbReference type="ARBA" id="ARBA00022741"/>
    </source>
</evidence>
<keyword evidence="3 6" id="KW-0418">Kinase</keyword>
<protein>
    <submittedName>
        <fullName evidence="6">Kinase-like domain-containing protein</fullName>
    </submittedName>
</protein>
<dbReference type="Proteomes" id="UP000615446">
    <property type="component" value="Unassembled WGS sequence"/>
</dbReference>
<dbReference type="OrthoDB" id="2372947at2759"/>
<evidence type="ECO:0000256" key="3">
    <source>
        <dbReference type="ARBA" id="ARBA00022777"/>
    </source>
</evidence>
<dbReference type="InterPro" id="IPR001245">
    <property type="entry name" value="Ser-Thr/Tyr_kinase_cat_dom"/>
</dbReference>
<name>A0A8H3M4D3_9GLOM</name>
<evidence type="ECO:0000313" key="7">
    <source>
        <dbReference type="Proteomes" id="UP000615446"/>
    </source>
</evidence>
<dbReference type="PANTHER" id="PTHR44329">
    <property type="entry name" value="SERINE/THREONINE-PROTEIN KINASE TNNI3K-RELATED"/>
    <property type="match status" value="1"/>
</dbReference>
<feature type="domain" description="Protein kinase" evidence="5">
    <location>
        <begin position="100"/>
        <end position="379"/>
    </location>
</feature>